<evidence type="ECO:0008006" key="3">
    <source>
        <dbReference type="Google" id="ProtNLM"/>
    </source>
</evidence>
<reference evidence="1 2" key="1">
    <citation type="submission" date="2011-06" db="EMBL/GenBank/DDBJ databases">
        <title>Genomic sequence of Methylobacter tundripaludum SV96.</title>
        <authorList>
            <consortium name="US DOE Joint Genome Institute"/>
            <person name="Lucas S."/>
            <person name="Han J."/>
            <person name="Lapidus A."/>
            <person name="Cheng J.-F."/>
            <person name="Goodwin L."/>
            <person name="Pitluck S."/>
            <person name="Held B."/>
            <person name="Detter J.C."/>
            <person name="Han C."/>
            <person name="Tapia R."/>
            <person name="Land M."/>
            <person name="Hauser L."/>
            <person name="Kyrpides N."/>
            <person name="Ivanova N."/>
            <person name="Ovchinnikova G."/>
            <person name="Pagani I."/>
            <person name="Klotz M.G."/>
            <person name="Dispirito A.A."/>
            <person name="Murrell J.C."/>
            <person name="Dunfield P."/>
            <person name="Kalyuzhnaya M.G."/>
            <person name="Svenning M."/>
            <person name="Trotsenko Y.A."/>
            <person name="Stein L.Y."/>
            <person name="Woyke T."/>
        </authorList>
    </citation>
    <scope>NUCLEOTIDE SEQUENCE [LARGE SCALE GENOMIC DNA]</scope>
    <source>
        <strain evidence="2">ATCC BAA-1195 / DSM 17260 / SV96</strain>
    </source>
</reference>
<sequence>MCSMNRTHNLKNTSKLVHQEISRKIAIHEAGHAAAIYLGNQQKGLPPVFFLIFIKPLNNDVQSSEFLGNPSDHYIAKVEGGRLIHTLPSSLDEATKDFSAAQKHAYQHAFEADIINLLVGPLAEARYLALRDNEPINPELVNVNALQYYGGSSDLKVVNEYLECFIDSDELRERKMTELFLAAFNFVSERSNWLAITALADSLLAHQENIIECNEIIDVLESGRCRMATSQSIASFG</sequence>
<name>G3ITY7_METTV</name>
<keyword evidence="2" id="KW-1185">Reference proteome</keyword>
<dbReference type="HOGENOM" id="CLU_1218593_0_0_6"/>
<dbReference type="Proteomes" id="UP000004664">
    <property type="component" value="Unassembled WGS sequence"/>
</dbReference>
<evidence type="ECO:0000313" key="2">
    <source>
        <dbReference type="Proteomes" id="UP000004664"/>
    </source>
</evidence>
<protein>
    <recommendedName>
        <fullName evidence="3">Peptidase M41-like protein</fullName>
    </recommendedName>
</protein>
<gene>
    <name evidence="1" type="ORF">Mettu_0232</name>
</gene>
<dbReference type="EMBL" id="JH109152">
    <property type="protein sequence ID" value="EGW21470.1"/>
    <property type="molecule type" value="Genomic_DNA"/>
</dbReference>
<evidence type="ECO:0000313" key="1">
    <source>
        <dbReference type="EMBL" id="EGW21470.1"/>
    </source>
</evidence>
<organism evidence="1 2">
    <name type="scientific">Methylobacter tundripaludum (strain ATCC BAA-1195 / DSM 17260 / SV96)</name>
    <dbReference type="NCBI Taxonomy" id="697282"/>
    <lineage>
        <taxon>Bacteria</taxon>
        <taxon>Pseudomonadati</taxon>
        <taxon>Pseudomonadota</taxon>
        <taxon>Gammaproteobacteria</taxon>
        <taxon>Methylococcales</taxon>
        <taxon>Methylococcaceae</taxon>
        <taxon>Methylobacter</taxon>
    </lineage>
</organism>
<accession>G3ITY7</accession>
<dbReference type="AlphaFoldDB" id="G3ITY7"/>
<dbReference type="STRING" id="697282.Mettu_0232"/>
<dbReference type="eggNOG" id="ENOG5031N4R">
    <property type="taxonomic scope" value="Bacteria"/>
</dbReference>
<proteinExistence type="predicted"/>